<proteinExistence type="predicted"/>
<evidence type="ECO:0000256" key="1">
    <source>
        <dbReference type="ARBA" id="ARBA00004167"/>
    </source>
</evidence>
<dbReference type="PROSITE" id="PS00409">
    <property type="entry name" value="PROKAR_NTER_METHYL"/>
    <property type="match status" value="1"/>
</dbReference>
<dbReference type="AlphaFoldDB" id="A0A1F5YIW9"/>
<dbReference type="EMBL" id="MFIY01000039">
    <property type="protein sequence ID" value="OGF99811.1"/>
    <property type="molecule type" value="Genomic_DNA"/>
</dbReference>
<accession>A0A1F5YIW9</accession>
<evidence type="ECO:0000313" key="9">
    <source>
        <dbReference type="EMBL" id="OGF99811.1"/>
    </source>
</evidence>
<dbReference type="NCBIfam" id="TIGR02532">
    <property type="entry name" value="IV_pilin_GFxxxE"/>
    <property type="match status" value="1"/>
</dbReference>
<keyword evidence="2" id="KW-0488">Methylation</keyword>
<feature type="transmembrane region" description="Helical" evidence="7">
    <location>
        <begin position="28"/>
        <end position="51"/>
    </location>
</feature>
<feature type="region of interest" description="Disordered" evidence="6">
    <location>
        <begin position="151"/>
        <end position="173"/>
    </location>
</feature>
<evidence type="ECO:0000313" key="10">
    <source>
        <dbReference type="Proteomes" id="UP000178230"/>
    </source>
</evidence>
<evidence type="ECO:0000256" key="6">
    <source>
        <dbReference type="SAM" id="MobiDB-lite"/>
    </source>
</evidence>
<keyword evidence="5 7" id="KW-0472">Membrane</keyword>
<evidence type="ECO:0000256" key="4">
    <source>
        <dbReference type="ARBA" id="ARBA00022989"/>
    </source>
</evidence>
<feature type="domain" description="Type II secretion system protein GspG C-terminal" evidence="8">
    <location>
        <begin position="50"/>
        <end position="130"/>
    </location>
</feature>
<dbReference type="Pfam" id="PF08334">
    <property type="entry name" value="T2SSG"/>
    <property type="match status" value="1"/>
</dbReference>
<reference evidence="9 10" key="1">
    <citation type="journal article" date="2016" name="Nat. Commun.">
        <title>Thousands of microbial genomes shed light on interconnected biogeochemical processes in an aquifer system.</title>
        <authorList>
            <person name="Anantharaman K."/>
            <person name="Brown C.T."/>
            <person name="Hug L.A."/>
            <person name="Sharon I."/>
            <person name="Castelle C.J."/>
            <person name="Probst A.J."/>
            <person name="Thomas B.C."/>
            <person name="Singh A."/>
            <person name="Wilkins M.J."/>
            <person name="Karaoz U."/>
            <person name="Brodie E.L."/>
            <person name="Williams K.H."/>
            <person name="Hubbard S.S."/>
            <person name="Banfield J.F."/>
        </authorList>
    </citation>
    <scope>NUCLEOTIDE SEQUENCE [LARGE SCALE GENOMIC DNA]</scope>
</reference>
<dbReference type="InterPro" id="IPR013545">
    <property type="entry name" value="T2SS_protein-GspG_C"/>
</dbReference>
<dbReference type="GO" id="GO:0015628">
    <property type="term" value="P:protein secretion by the type II secretion system"/>
    <property type="evidence" value="ECO:0007669"/>
    <property type="project" value="InterPro"/>
</dbReference>
<dbReference type="PRINTS" id="PR00813">
    <property type="entry name" value="BCTERIALGSPG"/>
</dbReference>
<keyword evidence="3 7" id="KW-0812">Transmembrane</keyword>
<dbReference type="SUPFAM" id="SSF54523">
    <property type="entry name" value="Pili subunits"/>
    <property type="match status" value="1"/>
</dbReference>
<keyword evidence="4 7" id="KW-1133">Transmembrane helix</keyword>
<dbReference type="Proteomes" id="UP000178230">
    <property type="component" value="Unassembled WGS sequence"/>
</dbReference>
<protein>
    <recommendedName>
        <fullName evidence="8">Type II secretion system protein GspG C-terminal domain-containing protein</fullName>
    </recommendedName>
</protein>
<dbReference type="PANTHER" id="PTHR30093:SF44">
    <property type="entry name" value="TYPE II SECRETION SYSTEM CORE PROTEIN G"/>
    <property type="match status" value="1"/>
</dbReference>
<evidence type="ECO:0000256" key="7">
    <source>
        <dbReference type="SAM" id="Phobius"/>
    </source>
</evidence>
<dbReference type="GO" id="GO:0015627">
    <property type="term" value="C:type II protein secretion system complex"/>
    <property type="evidence" value="ECO:0007669"/>
    <property type="project" value="InterPro"/>
</dbReference>
<comment type="subcellular location">
    <subcellularLocation>
        <location evidence="1">Membrane</location>
        <topology evidence="1">Single-pass membrane protein</topology>
    </subcellularLocation>
</comment>
<evidence type="ECO:0000259" key="8">
    <source>
        <dbReference type="Pfam" id="PF08334"/>
    </source>
</evidence>
<dbReference type="Pfam" id="PF07963">
    <property type="entry name" value="N_methyl"/>
    <property type="match status" value="1"/>
</dbReference>
<evidence type="ECO:0000256" key="2">
    <source>
        <dbReference type="ARBA" id="ARBA00022481"/>
    </source>
</evidence>
<evidence type="ECO:0000256" key="3">
    <source>
        <dbReference type="ARBA" id="ARBA00022692"/>
    </source>
</evidence>
<organism evidence="9 10">
    <name type="scientific">Candidatus Gottesmanbacteria bacterium RBG_13_37_7</name>
    <dbReference type="NCBI Taxonomy" id="1798369"/>
    <lineage>
        <taxon>Bacteria</taxon>
        <taxon>Candidatus Gottesmaniibacteriota</taxon>
    </lineage>
</organism>
<dbReference type="Gene3D" id="3.30.700.10">
    <property type="entry name" value="Glycoprotein, Type 4 Pilin"/>
    <property type="match status" value="1"/>
</dbReference>
<sequence>MKMKKKCIYRLPIANNRQSTEGFTLLELILVMAILAILTTALWGNFFSSIIKGRDSRRKQDLESISKALELYYSDIKAYPTASTGNQDDYGLAWGAPFLHPQESTVVYMQKLPADPSSPNQNYCYISDGTSFRLYANLENLSDPKLIPAPQPTCPANEGESYNYGISSSNIQP</sequence>
<dbReference type="GO" id="GO:0016020">
    <property type="term" value="C:membrane"/>
    <property type="evidence" value="ECO:0007669"/>
    <property type="project" value="UniProtKB-SubCell"/>
</dbReference>
<dbReference type="InterPro" id="IPR045584">
    <property type="entry name" value="Pilin-like"/>
</dbReference>
<gene>
    <name evidence="9" type="ORF">A2Y99_03660</name>
</gene>
<dbReference type="InterPro" id="IPR012902">
    <property type="entry name" value="N_methyl_site"/>
</dbReference>
<name>A0A1F5YIW9_9BACT</name>
<evidence type="ECO:0000256" key="5">
    <source>
        <dbReference type="ARBA" id="ARBA00023136"/>
    </source>
</evidence>
<dbReference type="PANTHER" id="PTHR30093">
    <property type="entry name" value="GENERAL SECRETION PATHWAY PROTEIN G"/>
    <property type="match status" value="1"/>
</dbReference>
<dbReference type="InterPro" id="IPR000983">
    <property type="entry name" value="Bac_GSPG_pilin"/>
</dbReference>
<feature type="compositionally biased region" description="Polar residues" evidence="6">
    <location>
        <begin position="164"/>
        <end position="173"/>
    </location>
</feature>
<comment type="caution">
    <text evidence="9">The sequence shown here is derived from an EMBL/GenBank/DDBJ whole genome shotgun (WGS) entry which is preliminary data.</text>
</comment>